<name>A0A3Q9IB33_9BACL</name>
<dbReference type="KEGG" id="plut:EI981_21055"/>
<evidence type="ECO:0000313" key="2">
    <source>
        <dbReference type="Proteomes" id="UP000270678"/>
    </source>
</evidence>
<evidence type="ECO:0000313" key="1">
    <source>
        <dbReference type="EMBL" id="AZS16705.1"/>
    </source>
</evidence>
<protein>
    <submittedName>
        <fullName evidence="1">Uncharacterized protein</fullName>
    </submittedName>
</protein>
<proteinExistence type="predicted"/>
<gene>
    <name evidence="1" type="ORF">EI981_21055</name>
</gene>
<dbReference type="Proteomes" id="UP000270678">
    <property type="component" value="Chromosome"/>
</dbReference>
<sequence>MMEKSKQKPSYREGTPQIESVSTKFRLLKFTPEQFLEPPVPTEGNKEVEDTGHEPLFVKVRVLL</sequence>
<dbReference type="OrthoDB" id="9919521at2"/>
<accession>A0A3Q9IB33</accession>
<dbReference type="EMBL" id="CP034346">
    <property type="protein sequence ID" value="AZS16705.1"/>
    <property type="molecule type" value="Genomic_DNA"/>
</dbReference>
<organism evidence="1 2">
    <name type="scientific">Paenibacillus lutimineralis</name>
    <dbReference type="NCBI Taxonomy" id="2707005"/>
    <lineage>
        <taxon>Bacteria</taxon>
        <taxon>Bacillati</taxon>
        <taxon>Bacillota</taxon>
        <taxon>Bacilli</taxon>
        <taxon>Bacillales</taxon>
        <taxon>Paenibacillaceae</taxon>
        <taxon>Paenibacillus</taxon>
    </lineage>
</organism>
<keyword evidence="2" id="KW-1185">Reference proteome</keyword>
<dbReference type="AlphaFoldDB" id="A0A3Q9IB33"/>
<reference evidence="2" key="1">
    <citation type="submission" date="2018-12" db="EMBL/GenBank/DDBJ databases">
        <title>Complete genome sequence of Paenibacillus sp. MBLB1234.</title>
        <authorList>
            <person name="Nam Y.-D."/>
            <person name="Kang J."/>
            <person name="Chung W.-H."/>
            <person name="Park Y.S."/>
        </authorList>
    </citation>
    <scope>NUCLEOTIDE SEQUENCE [LARGE SCALE GENOMIC DNA]</scope>
    <source>
        <strain evidence="2">MBLB1234</strain>
    </source>
</reference>